<protein>
    <submittedName>
        <fullName evidence="1">Uncharacterized protein</fullName>
    </submittedName>
</protein>
<reference evidence="1 2" key="1">
    <citation type="journal article" date="2020" name="ISME J.">
        <title>Uncovering the hidden diversity of litter-decomposition mechanisms in mushroom-forming fungi.</title>
        <authorList>
            <person name="Floudas D."/>
            <person name="Bentzer J."/>
            <person name="Ahren D."/>
            <person name="Johansson T."/>
            <person name="Persson P."/>
            <person name="Tunlid A."/>
        </authorList>
    </citation>
    <scope>NUCLEOTIDE SEQUENCE [LARGE SCALE GENOMIC DNA]</scope>
    <source>
        <strain evidence="1 2">CBS 101986</strain>
    </source>
</reference>
<proteinExistence type="predicted"/>
<organism evidence="1 2">
    <name type="scientific">Psilocybe cf. subviscida</name>
    <dbReference type="NCBI Taxonomy" id="2480587"/>
    <lineage>
        <taxon>Eukaryota</taxon>
        <taxon>Fungi</taxon>
        <taxon>Dikarya</taxon>
        <taxon>Basidiomycota</taxon>
        <taxon>Agaricomycotina</taxon>
        <taxon>Agaricomycetes</taxon>
        <taxon>Agaricomycetidae</taxon>
        <taxon>Agaricales</taxon>
        <taxon>Agaricineae</taxon>
        <taxon>Strophariaceae</taxon>
        <taxon>Psilocybe</taxon>
    </lineage>
</organism>
<comment type="caution">
    <text evidence="1">The sequence shown here is derived from an EMBL/GenBank/DDBJ whole genome shotgun (WGS) entry which is preliminary data.</text>
</comment>
<evidence type="ECO:0000313" key="1">
    <source>
        <dbReference type="EMBL" id="KAF5328053.1"/>
    </source>
</evidence>
<dbReference type="Proteomes" id="UP000567179">
    <property type="component" value="Unassembled WGS sequence"/>
</dbReference>
<dbReference type="EMBL" id="JAACJJ010000006">
    <property type="protein sequence ID" value="KAF5328053.1"/>
    <property type="molecule type" value="Genomic_DNA"/>
</dbReference>
<gene>
    <name evidence="1" type="ORF">D9619_013653</name>
</gene>
<sequence length="61" mass="6821">MGTACRLPHTSAANMKAKRLSRLLPLAPLRQSPAYIHNESKFTTGPSHGIPQHLRSQIYLR</sequence>
<dbReference type="AlphaFoldDB" id="A0A8H5BRK1"/>
<accession>A0A8H5BRK1</accession>
<evidence type="ECO:0000313" key="2">
    <source>
        <dbReference type="Proteomes" id="UP000567179"/>
    </source>
</evidence>
<name>A0A8H5BRK1_9AGAR</name>
<keyword evidence="2" id="KW-1185">Reference proteome</keyword>